<sequence>MPEATYFTEDAAQLHNILPAKIKPTVVVMNPPFSATAGRLTTKKTMYGAHHIEQALKRLEPNGRLVSIVGKGMAMDAPAFSVWWSGIRKEYNVRANIEISGQEYRKFGTTFDNRIIVIDKVAP</sequence>
<evidence type="ECO:0000313" key="1">
    <source>
        <dbReference type="EMBL" id="GAH79806.1"/>
    </source>
</evidence>
<dbReference type="Gene3D" id="3.40.50.150">
    <property type="entry name" value="Vaccinia Virus protein VP39"/>
    <property type="match status" value="1"/>
</dbReference>
<dbReference type="EMBL" id="BARU01039318">
    <property type="protein sequence ID" value="GAH79806.1"/>
    <property type="molecule type" value="Genomic_DNA"/>
</dbReference>
<protein>
    <recommendedName>
        <fullName evidence="2">DNA methylase adenine-specific domain-containing protein</fullName>
    </recommendedName>
</protein>
<evidence type="ECO:0008006" key="2">
    <source>
        <dbReference type="Google" id="ProtNLM"/>
    </source>
</evidence>
<feature type="non-terminal residue" evidence="1">
    <location>
        <position position="123"/>
    </location>
</feature>
<organism evidence="1">
    <name type="scientific">marine sediment metagenome</name>
    <dbReference type="NCBI Taxonomy" id="412755"/>
    <lineage>
        <taxon>unclassified sequences</taxon>
        <taxon>metagenomes</taxon>
        <taxon>ecological metagenomes</taxon>
    </lineage>
</organism>
<dbReference type="SUPFAM" id="SSF53335">
    <property type="entry name" value="S-adenosyl-L-methionine-dependent methyltransferases"/>
    <property type="match status" value="1"/>
</dbReference>
<proteinExistence type="predicted"/>
<name>X1IBJ9_9ZZZZ</name>
<gene>
    <name evidence="1" type="ORF">S03H2_60962</name>
</gene>
<accession>X1IBJ9</accession>
<dbReference type="AlphaFoldDB" id="X1IBJ9"/>
<comment type="caution">
    <text evidence="1">The sequence shown here is derived from an EMBL/GenBank/DDBJ whole genome shotgun (WGS) entry which is preliminary data.</text>
</comment>
<reference evidence="1" key="1">
    <citation type="journal article" date="2014" name="Front. Microbiol.">
        <title>High frequency of phylogenetically diverse reductive dehalogenase-homologous genes in deep subseafloor sedimentary metagenomes.</title>
        <authorList>
            <person name="Kawai M."/>
            <person name="Futagami T."/>
            <person name="Toyoda A."/>
            <person name="Takaki Y."/>
            <person name="Nishi S."/>
            <person name="Hori S."/>
            <person name="Arai W."/>
            <person name="Tsubouchi T."/>
            <person name="Morono Y."/>
            <person name="Uchiyama I."/>
            <person name="Ito T."/>
            <person name="Fujiyama A."/>
            <person name="Inagaki F."/>
            <person name="Takami H."/>
        </authorList>
    </citation>
    <scope>NUCLEOTIDE SEQUENCE</scope>
    <source>
        <strain evidence="1">Expedition CK06-06</strain>
    </source>
</reference>
<dbReference type="InterPro" id="IPR029063">
    <property type="entry name" value="SAM-dependent_MTases_sf"/>
</dbReference>